<feature type="domain" description="DUF4283" evidence="2">
    <location>
        <begin position="40"/>
        <end position="114"/>
    </location>
</feature>
<evidence type="ECO:0000313" key="4">
    <source>
        <dbReference type="Proteomes" id="UP001231189"/>
    </source>
</evidence>
<dbReference type="AlphaFoldDB" id="A0AAD8U365"/>
<dbReference type="Pfam" id="PF14111">
    <property type="entry name" value="DUF4283"/>
    <property type="match status" value="1"/>
</dbReference>
<feature type="compositionally biased region" description="Basic and acidic residues" evidence="1">
    <location>
        <begin position="244"/>
        <end position="268"/>
    </location>
</feature>
<dbReference type="Proteomes" id="UP001231189">
    <property type="component" value="Unassembled WGS sequence"/>
</dbReference>
<dbReference type="InterPro" id="IPR040256">
    <property type="entry name" value="At4g02000-like"/>
</dbReference>
<sequence>MEGVESLLKRLNLTEAEKEGVQIGLSSKGKLGVVEPQALGKLLSEKPAMAEALVSTVGKVWCPLKGVTCKDMGENIFLFTFHQASGKRRALEDGPWMFEGEALIMEDFDAAKAPDEYEFSSTPIWIRVANLPLGKLDKDTGETIGNKVGEFIEADVGADGMAKGKVLRVKIRLNVKKPLMRGVLVNIGEGTNPRWCPLEYEFLPAFCWTCGVIGHVDKGCSIILKKGETQQYGAWLKYKQEKKKSHDEPPRFGDGPRRDGGYRFEKSRNSGGRSDSGSLSWRKDTEQNKLEKGSERDDVEVTSPMKLTNGKQKEDAVASQANKQLHFQVEGDITKSVSIQATTKQGPVEAIGTVAACVLSKEQGTNDSMEGGPEAMRSPRKESPHVSHHVLGTSTGDKIEEKKKYQGTYKRLKGKNRKDGKSMDVGGEAMEGVIGNKKRGPGVEDTEEKNFKKQKSDVEMVEGSENSNNQNAGLLGQPCESQ</sequence>
<organism evidence="3 4">
    <name type="scientific">Lolium multiflorum</name>
    <name type="common">Italian ryegrass</name>
    <name type="synonym">Lolium perenne subsp. multiflorum</name>
    <dbReference type="NCBI Taxonomy" id="4521"/>
    <lineage>
        <taxon>Eukaryota</taxon>
        <taxon>Viridiplantae</taxon>
        <taxon>Streptophyta</taxon>
        <taxon>Embryophyta</taxon>
        <taxon>Tracheophyta</taxon>
        <taxon>Spermatophyta</taxon>
        <taxon>Magnoliopsida</taxon>
        <taxon>Liliopsida</taxon>
        <taxon>Poales</taxon>
        <taxon>Poaceae</taxon>
        <taxon>BOP clade</taxon>
        <taxon>Pooideae</taxon>
        <taxon>Poodae</taxon>
        <taxon>Poeae</taxon>
        <taxon>Poeae Chloroplast Group 2 (Poeae type)</taxon>
        <taxon>Loliodinae</taxon>
        <taxon>Loliinae</taxon>
        <taxon>Lolium</taxon>
    </lineage>
</organism>
<proteinExistence type="predicted"/>
<name>A0AAD8U365_LOLMU</name>
<feature type="compositionally biased region" description="Basic and acidic residues" evidence="1">
    <location>
        <begin position="281"/>
        <end position="296"/>
    </location>
</feature>
<feature type="region of interest" description="Disordered" evidence="1">
    <location>
        <begin position="362"/>
        <end position="482"/>
    </location>
</feature>
<protein>
    <recommendedName>
        <fullName evidence="2">DUF4283 domain-containing protein</fullName>
    </recommendedName>
</protein>
<reference evidence="3" key="1">
    <citation type="submission" date="2023-07" db="EMBL/GenBank/DDBJ databases">
        <title>A chromosome-level genome assembly of Lolium multiflorum.</title>
        <authorList>
            <person name="Chen Y."/>
            <person name="Copetti D."/>
            <person name="Kolliker R."/>
            <person name="Studer B."/>
        </authorList>
    </citation>
    <scope>NUCLEOTIDE SEQUENCE</scope>
    <source>
        <strain evidence="3">02402/16</strain>
        <tissue evidence="3">Leaf</tissue>
    </source>
</reference>
<comment type="caution">
    <text evidence="3">The sequence shown here is derived from an EMBL/GenBank/DDBJ whole genome shotgun (WGS) entry which is preliminary data.</text>
</comment>
<gene>
    <name evidence="3" type="ORF">QYE76_013056</name>
</gene>
<dbReference type="InterPro" id="IPR025558">
    <property type="entry name" value="DUF4283"/>
</dbReference>
<dbReference type="PANTHER" id="PTHR31286">
    <property type="entry name" value="GLYCINE-RICH CELL WALL STRUCTURAL PROTEIN 1.8-LIKE"/>
    <property type="match status" value="1"/>
</dbReference>
<feature type="region of interest" description="Disordered" evidence="1">
    <location>
        <begin position="241"/>
        <end position="318"/>
    </location>
</feature>
<accession>A0AAD8U365</accession>
<evidence type="ECO:0000313" key="3">
    <source>
        <dbReference type="EMBL" id="KAK1696359.1"/>
    </source>
</evidence>
<feature type="compositionally biased region" description="Basic and acidic residues" evidence="1">
    <location>
        <begin position="448"/>
        <end position="458"/>
    </location>
</feature>
<evidence type="ECO:0000259" key="2">
    <source>
        <dbReference type="Pfam" id="PF14111"/>
    </source>
</evidence>
<keyword evidence="4" id="KW-1185">Reference proteome</keyword>
<feature type="compositionally biased region" description="Low complexity" evidence="1">
    <location>
        <begin position="269"/>
        <end position="280"/>
    </location>
</feature>
<evidence type="ECO:0000256" key="1">
    <source>
        <dbReference type="SAM" id="MobiDB-lite"/>
    </source>
</evidence>
<dbReference type="EMBL" id="JAUUTY010000001">
    <property type="protein sequence ID" value="KAK1696359.1"/>
    <property type="molecule type" value="Genomic_DNA"/>
</dbReference>
<dbReference type="PANTHER" id="PTHR31286:SF180">
    <property type="entry name" value="OS10G0362600 PROTEIN"/>
    <property type="match status" value="1"/>
</dbReference>